<proteinExistence type="predicted"/>
<dbReference type="AlphaFoldDB" id="A0A0A9HVM6"/>
<reference evidence="1" key="1">
    <citation type="submission" date="2014-09" db="EMBL/GenBank/DDBJ databases">
        <authorList>
            <person name="Magalhaes I.L.F."/>
            <person name="Oliveira U."/>
            <person name="Santos F.R."/>
            <person name="Vidigal T.H.D.A."/>
            <person name="Brescovit A.D."/>
            <person name="Santos A.J."/>
        </authorList>
    </citation>
    <scope>NUCLEOTIDE SEQUENCE</scope>
    <source>
        <tissue evidence="1">Shoot tissue taken approximately 20 cm above the soil surface</tissue>
    </source>
</reference>
<sequence length="32" mass="3870">MYITRNQHVVNSVSSYGRVVVLYHIQLYRNFI</sequence>
<reference evidence="1" key="2">
    <citation type="journal article" date="2015" name="Data Brief">
        <title>Shoot transcriptome of the giant reed, Arundo donax.</title>
        <authorList>
            <person name="Barrero R.A."/>
            <person name="Guerrero F.D."/>
            <person name="Moolhuijzen P."/>
            <person name="Goolsby J.A."/>
            <person name="Tidwell J."/>
            <person name="Bellgard S.E."/>
            <person name="Bellgard M.I."/>
        </authorList>
    </citation>
    <scope>NUCLEOTIDE SEQUENCE</scope>
    <source>
        <tissue evidence="1">Shoot tissue taken approximately 20 cm above the soil surface</tissue>
    </source>
</reference>
<name>A0A0A9HVM6_ARUDO</name>
<evidence type="ECO:0000313" key="1">
    <source>
        <dbReference type="EMBL" id="JAE36963.1"/>
    </source>
</evidence>
<accession>A0A0A9HVM6</accession>
<protein>
    <submittedName>
        <fullName evidence="1">Uncharacterized protein</fullName>
    </submittedName>
</protein>
<organism evidence="1">
    <name type="scientific">Arundo donax</name>
    <name type="common">Giant reed</name>
    <name type="synonym">Donax arundinaceus</name>
    <dbReference type="NCBI Taxonomy" id="35708"/>
    <lineage>
        <taxon>Eukaryota</taxon>
        <taxon>Viridiplantae</taxon>
        <taxon>Streptophyta</taxon>
        <taxon>Embryophyta</taxon>
        <taxon>Tracheophyta</taxon>
        <taxon>Spermatophyta</taxon>
        <taxon>Magnoliopsida</taxon>
        <taxon>Liliopsida</taxon>
        <taxon>Poales</taxon>
        <taxon>Poaceae</taxon>
        <taxon>PACMAD clade</taxon>
        <taxon>Arundinoideae</taxon>
        <taxon>Arundineae</taxon>
        <taxon>Arundo</taxon>
    </lineage>
</organism>
<dbReference type="EMBL" id="GBRH01160933">
    <property type="protein sequence ID" value="JAE36963.1"/>
    <property type="molecule type" value="Transcribed_RNA"/>
</dbReference>